<evidence type="ECO:0000256" key="3">
    <source>
        <dbReference type="SAM" id="MobiDB-lite"/>
    </source>
</evidence>
<dbReference type="PROSITE" id="PS50878">
    <property type="entry name" value="RT_POL"/>
    <property type="match status" value="1"/>
</dbReference>
<keyword evidence="5" id="KW-0808">Transferase</keyword>
<dbReference type="Pfam" id="PF00078">
    <property type="entry name" value="RVT_1"/>
    <property type="match status" value="1"/>
</dbReference>
<keyword evidence="5" id="KW-0548">Nucleotidyltransferase</keyword>
<keyword evidence="6" id="KW-1185">Reference proteome</keyword>
<reference evidence="5" key="1">
    <citation type="journal article" date="2022" name="Int. J. Mol. Sci.">
        <title>Draft Genome of Tanacetum Coccineum: Genomic Comparison of Closely Related Tanacetum-Family Plants.</title>
        <authorList>
            <person name="Yamashiro T."/>
            <person name="Shiraishi A."/>
            <person name="Nakayama K."/>
            <person name="Satake H."/>
        </authorList>
    </citation>
    <scope>NUCLEOTIDE SEQUENCE</scope>
</reference>
<dbReference type="Gene3D" id="3.10.10.10">
    <property type="entry name" value="HIV Type 1 Reverse Transcriptase, subunit A, domain 1"/>
    <property type="match status" value="1"/>
</dbReference>
<keyword evidence="2" id="KW-0229">DNA integration</keyword>
<dbReference type="Pfam" id="PF08284">
    <property type="entry name" value="RVP_2"/>
    <property type="match status" value="1"/>
</dbReference>
<evidence type="ECO:0000313" key="6">
    <source>
        <dbReference type="Proteomes" id="UP001151760"/>
    </source>
</evidence>
<dbReference type="InterPro" id="IPR041577">
    <property type="entry name" value="RT_RNaseH_2"/>
</dbReference>
<evidence type="ECO:0000259" key="4">
    <source>
        <dbReference type="PROSITE" id="PS50878"/>
    </source>
</evidence>
<reference evidence="5" key="2">
    <citation type="submission" date="2022-01" db="EMBL/GenBank/DDBJ databases">
        <authorList>
            <person name="Yamashiro T."/>
            <person name="Shiraishi A."/>
            <person name="Satake H."/>
            <person name="Nakayama K."/>
        </authorList>
    </citation>
    <scope>NUCLEOTIDE SEQUENCE</scope>
</reference>
<dbReference type="EMBL" id="BQNB010014785">
    <property type="protein sequence ID" value="GJT32339.1"/>
    <property type="molecule type" value="Genomic_DNA"/>
</dbReference>
<proteinExistence type="predicted"/>
<feature type="domain" description="Reverse transcriptase" evidence="4">
    <location>
        <begin position="397"/>
        <end position="576"/>
    </location>
</feature>
<dbReference type="InterPro" id="IPR043128">
    <property type="entry name" value="Rev_trsase/Diguanyl_cyclase"/>
</dbReference>
<name>A0ABQ5D5H5_9ASTR</name>
<dbReference type="PANTHER" id="PTHR24559:SF444">
    <property type="entry name" value="REVERSE TRANSCRIPTASE DOMAIN-CONTAINING PROTEIN"/>
    <property type="match status" value="1"/>
</dbReference>
<feature type="compositionally biased region" description="Basic and acidic residues" evidence="3">
    <location>
        <begin position="26"/>
        <end position="36"/>
    </location>
</feature>
<evidence type="ECO:0000313" key="5">
    <source>
        <dbReference type="EMBL" id="GJT32339.1"/>
    </source>
</evidence>
<feature type="region of interest" description="Disordered" evidence="3">
    <location>
        <begin position="169"/>
        <end position="213"/>
    </location>
</feature>
<dbReference type="InterPro" id="IPR001969">
    <property type="entry name" value="Aspartic_peptidase_AS"/>
</dbReference>
<keyword evidence="1" id="KW-0460">Magnesium</keyword>
<organism evidence="5 6">
    <name type="scientific">Tanacetum coccineum</name>
    <dbReference type="NCBI Taxonomy" id="301880"/>
    <lineage>
        <taxon>Eukaryota</taxon>
        <taxon>Viridiplantae</taxon>
        <taxon>Streptophyta</taxon>
        <taxon>Embryophyta</taxon>
        <taxon>Tracheophyta</taxon>
        <taxon>Spermatophyta</taxon>
        <taxon>Magnoliopsida</taxon>
        <taxon>eudicotyledons</taxon>
        <taxon>Gunneridae</taxon>
        <taxon>Pentapetalae</taxon>
        <taxon>asterids</taxon>
        <taxon>campanulids</taxon>
        <taxon>Asterales</taxon>
        <taxon>Asteraceae</taxon>
        <taxon>Asteroideae</taxon>
        <taxon>Anthemideae</taxon>
        <taxon>Anthemidinae</taxon>
        <taxon>Tanacetum</taxon>
    </lineage>
</organism>
<dbReference type="PROSITE" id="PS00141">
    <property type="entry name" value="ASP_PROTEASE"/>
    <property type="match status" value="1"/>
</dbReference>
<dbReference type="Pfam" id="PF17919">
    <property type="entry name" value="RT_RNaseH_2"/>
    <property type="match status" value="1"/>
</dbReference>
<evidence type="ECO:0000256" key="2">
    <source>
        <dbReference type="ARBA" id="ARBA00022908"/>
    </source>
</evidence>
<comment type="caution">
    <text evidence="5">The sequence shown here is derived from an EMBL/GenBank/DDBJ whole genome shotgun (WGS) entry which is preliminary data.</text>
</comment>
<dbReference type="InterPro" id="IPR053134">
    <property type="entry name" value="RNA-dir_DNA_polymerase"/>
</dbReference>
<gene>
    <name evidence="5" type="ORF">Tco_0922758</name>
</gene>
<sequence length="685" mass="79510">MAESNPGGAEWPTQVNIPENDEREETLEQPKTDEHENAHIHAAMAKEIKEMISQEVAKAQAAALWIQVVEGTFDTTKCPKKLRVKFSDNLLRGRAKEWWNYSLATKSPDVARNLSWNELKEAHFLLEYINDQKLLMNHYVDMLRKEIRKFISAKDWKNMDELMNAALEREQKTKKRERSPPKRRTEQGGSSSKKFKSNETYPRFQRPQRPPSRVYQMMTTEEAKEAPDVVTCTFFVNLLPTRVLFDSGADRSFISELFSQNFIMPINQLKPPLDVEIAYTNQDQNPSEGETFIYGERKKTSLAICTYARAKRHLTRGFQVCLAYIIDTQKSIPCLDNIPVVLEFSNVFPEELPGIPPDRQVEFHIDLIPRSTPVAKSPYKLAPSEMQELMKQLQELLDKGFIRPSSSSWGALVFFVKKKDGSMQMYIDYRELNKVTIKNRYPLPRIDDLFVQLQGVSFFSKIDLLSGYHQLKIREEDIPKIAFQTRYEHYEFIVIQFGLTTSPAAFMDLMNQVCRSMLDKSIIMFINDILIYSKSAKDHETHLRQVLSMLKQEKLYAKFSKCEFWHREVQFLGHVINNKGIKVDPAKINAIMNWKQPKTPTEIRYFLGLAGYYYRFIQDFAKIASSLTKLTQKNAKFKWGEDQEIAFQIIKQRLNQAPILVLPEGNDDMEVYYDASLNGLGCVLM</sequence>
<dbReference type="SUPFAM" id="SSF56672">
    <property type="entry name" value="DNA/RNA polymerases"/>
    <property type="match status" value="1"/>
</dbReference>
<dbReference type="CDD" id="cd01647">
    <property type="entry name" value="RT_LTR"/>
    <property type="match status" value="1"/>
</dbReference>
<protein>
    <submittedName>
        <fullName evidence="5">Reverse transcriptase domain-containing protein</fullName>
    </submittedName>
</protein>
<dbReference type="Gene3D" id="3.30.70.270">
    <property type="match status" value="2"/>
</dbReference>
<dbReference type="PANTHER" id="PTHR24559">
    <property type="entry name" value="TRANSPOSON TY3-I GAG-POL POLYPROTEIN"/>
    <property type="match status" value="1"/>
</dbReference>
<dbReference type="GO" id="GO:0003964">
    <property type="term" value="F:RNA-directed DNA polymerase activity"/>
    <property type="evidence" value="ECO:0007669"/>
    <property type="project" value="UniProtKB-KW"/>
</dbReference>
<accession>A0ABQ5D5H5</accession>
<dbReference type="Proteomes" id="UP001151760">
    <property type="component" value="Unassembled WGS sequence"/>
</dbReference>
<dbReference type="InterPro" id="IPR043502">
    <property type="entry name" value="DNA/RNA_pol_sf"/>
</dbReference>
<feature type="region of interest" description="Disordered" evidence="3">
    <location>
        <begin position="1"/>
        <end position="36"/>
    </location>
</feature>
<keyword evidence="5" id="KW-0695">RNA-directed DNA polymerase</keyword>
<dbReference type="InterPro" id="IPR000477">
    <property type="entry name" value="RT_dom"/>
</dbReference>
<feature type="compositionally biased region" description="Low complexity" evidence="3">
    <location>
        <begin position="202"/>
        <end position="213"/>
    </location>
</feature>
<evidence type="ECO:0000256" key="1">
    <source>
        <dbReference type="ARBA" id="ARBA00022842"/>
    </source>
</evidence>